<keyword evidence="1" id="KW-0808">Transferase</keyword>
<reference evidence="1" key="1">
    <citation type="submission" date="2022-01" db="EMBL/GenBank/DDBJ databases">
        <title>Novel bile acid biosynthetic pathways are enriched in the microbiome of centenarians.</title>
        <authorList>
            <person name="Sato Y."/>
            <person name="Atarashi K."/>
            <person name="Plichta R.D."/>
            <person name="Arai Y."/>
            <person name="Sasajima S."/>
            <person name="Kearney M.S."/>
            <person name="Suda W."/>
            <person name="Takeshita K."/>
            <person name="Sasaki T."/>
            <person name="Okamoto S."/>
            <person name="Skelly N.A."/>
            <person name="Okamura Y."/>
            <person name="Vlamakis H."/>
            <person name="Li Y."/>
            <person name="Tanoue T."/>
            <person name="Takei H."/>
            <person name="Nittono H."/>
            <person name="Narushima S."/>
            <person name="Irie J."/>
            <person name="Itoh H."/>
            <person name="Moriya K."/>
            <person name="Sugiura Y."/>
            <person name="Suematsu M."/>
            <person name="Moritoki N."/>
            <person name="Shibata S."/>
            <person name="Littman R.D."/>
            <person name="Fischbach A.M."/>
            <person name="Uwamino Y."/>
            <person name="Inoue T."/>
            <person name="Honda A."/>
            <person name="Hattori M."/>
            <person name="Murai T."/>
            <person name="Xavier J.R."/>
            <person name="Hirose N."/>
            <person name="Honda K."/>
        </authorList>
    </citation>
    <scope>NUCLEOTIDE SEQUENCE</scope>
    <source>
        <strain evidence="1">CE91-St12</strain>
    </source>
</reference>
<accession>A0AA37JS61</accession>
<dbReference type="Pfam" id="PF13692">
    <property type="entry name" value="Glyco_trans_1_4"/>
    <property type="match status" value="1"/>
</dbReference>
<gene>
    <name evidence="1" type="ORF">CE91St12_11200</name>
</gene>
<name>A0AA37JS61_BACUN</name>
<dbReference type="Gene3D" id="3.40.50.2000">
    <property type="entry name" value="Glycogen Phosphorylase B"/>
    <property type="match status" value="2"/>
</dbReference>
<protein>
    <submittedName>
        <fullName evidence="1">Glycosyl transferase</fullName>
    </submittedName>
</protein>
<evidence type="ECO:0000313" key="2">
    <source>
        <dbReference type="Proteomes" id="UP001055048"/>
    </source>
</evidence>
<dbReference type="EMBL" id="BQNL01000001">
    <property type="protein sequence ID" value="GKH12910.1"/>
    <property type="molecule type" value="Genomic_DNA"/>
</dbReference>
<evidence type="ECO:0000313" key="1">
    <source>
        <dbReference type="EMBL" id="GKH12910.1"/>
    </source>
</evidence>
<sequence length="429" mass="49366">MKKILFIIPYIPYPLNSGGNQAFFNMVDYIRHKMSVSILLYPVTDSQKKSVERLKEIWENVTFYIFTKEDGMNSLKVKHLFYYRWLDKIKGSIIRKMKRQFTFSENGIIDWVRKKSTLHTSVFSSFDAGYINYVTHISQFGFDIIQVEFYELISLGYILPQNVQTIFLHHELRYIHNENEIALFKKVTGEDFMSLQVAKDFERCALQRFKHVIVLTDVDYRILKDFVGNGDHIYVSPAVVQEAKSAEVTSLPVATNRLTFWGSGNHCPNLDAVAWFCNEIAPCLRNAGVSFKFQVIGTWNCSLMQELRTVCPEMELIGYVDDLHAFVSGSIALVPIRIGSGMRMKILDAVFAKVPFVTTAKGVEGLDFRNEEECLIADTASGFAAEIVRLMNDSGLQTKLIEQAGYRLQQLYKPQEMLDRRLQIYNQIL</sequence>
<proteinExistence type="predicted"/>
<dbReference type="SUPFAM" id="SSF53756">
    <property type="entry name" value="UDP-Glycosyltransferase/glycogen phosphorylase"/>
    <property type="match status" value="1"/>
</dbReference>
<dbReference type="RefSeq" id="WP_244074295.1">
    <property type="nucleotide sequence ID" value="NZ_BQNL01000001.1"/>
</dbReference>
<dbReference type="AlphaFoldDB" id="A0AA37JS61"/>
<dbReference type="Proteomes" id="UP001055048">
    <property type="component" value="Unassembled WGS sequence"/>
</dbReference>
<comment type="caution">
    <text evidence="1">The sequence shown here is derived from an EMBL/GenBank/DDBJ whole genome shotgun (WGS) entry which is preliminary data.</text>
</comment>
<organism evidence="1 2">
    <name type="scientific">Bacteroides uniformis</name>
    <dbReference type="NCBI Taxonomy" id="820"/>
    <lineage>
        <taxon>Bacteria</taxon>
        <taxon>Pseudomonadati</taxon>
        <taxon>Bacteroidota</taxon>
        <taxon>Bacteroidia</taxon>
        <taxon>Bacteroidales</taxon>
        <taxon>Bacteroidaceae</taxon>
        <taxon>Bacteroides</taxon>
    </lineage>
</organism>
<dbReference type="GO" id="GO:0016740">
    <property type="term" value="F:transferase activity"/>
    <property type="evidence" value="ECO:0007669"/>
    <property type="project" value="UniProtKB-KW"/>
</dbReference>